<evidence type="ECO:0000313" key="2">
    <source>
        <dbReference type="EMBL" id="GIJ25652.1"/>
    </source>
</evidence>
<comment type="caution">
    <text evidence="2">The sequence shown here is derived from an EMBL/GenBank/DDBJ whole genome shotgun (WGS) entry which is preliminary data.</text>
</comment>
<feature type="region of interest" description="Disordered" evidence="1">
    <location>
        <begin position="1"/>
        <end position="36"/>
    </location>
</feature>
<dbReference type="EMBL" id="BOPC01000011">
    <property type="protein sequence ID" value="GIJ25652.1"/>
    <property type="molecule type" value="Genomic_DNA"/>
</dbReference>
<reference evidence="2 3" key="1">
    <citation type="submission" date="2021-01" db="EMBL/GenBank/DDBJ databases">
        <title>Whole genome shotgun sequence of Verrucosispora qiuiae NBRC 106684.</title>
        <authorList>
            <person name="Komaki H."/>
            <person name="Tamura T."/>
        </authorList>
    </citation>
    <scope>NUCLEOTIDE SEQUENCE [LARGE SCALE GENOMIC DNA]</scope>
    <source>
        <strain evidence="2 3">NBRC 106684</strain>
    </source>
</reference>
<evidence type="ECO:0000256" key="1">
    <source>
        <dbReference type="SAM" id="MobiDB-lite"/>
    </source>
</evidence>
<evidence type="ECO:0000313" key="3">
    <source>
        <dbReference type="Proteomes" id="UP000653076"/>
    </source>
</evidence>
<feature type="compositionally biased region" description="Basic and acidic residues" evidence="1">
    <location>
        <begin position="12"/>
        <end position="33"/>
    </location>
</feature>
<dbReference type="Proteomes" id="UP000653076">
    <property type="component" value="Unassembled WGS sequence"/>
</dbReference>
<protein>
    <recommendedName>
        <fullName evidence="4">DUF3291 domain-containing protein</fullName>
    </recommendedName>
</protein>
<dbReference type="RefSeq" id="WP_204033079.1">
    <property type="nucleotide sequence ID" value="NZ_BOPC01000011.1"/>
</dbReference>
<proteinExistence type="predicted"/>
<gene>
    <name evidence="2" type="ORF">Vqi01_08140</name>
</gene>
<keyword evidence="3" id="KW-1185">Reference proteome</keyword>
<sequence>MAGSGEDPPALVRDRADRHGGGRRIRDDLRADEIPAPDPAEGQVVITRFECPNLAVLLFLVALHTHIGRDVRRLAPGLVTSHGAVLWRERTLLSISVWRDLDSVYGIGSAQRHTFATRLPIRLGVATSSGVFSFTGDSRRVLFGSPVPPRSPLSPLKRNGK</sequence>
<name>A0ABQ4J6B0_9ACTN</name>
<evidence type="ECO:0008006" key="4">
    <source>
        <dbReference type="Google" id="ProtNLM"/>
    </source>
</evidence>
<accession>A0ABQ4J6B0</accession>
<organism evidence="2 3">
    <name type="scientific">Micromonospora qiuiae</name>
    <dbReference type="NCBI Taxonomy" id="502268"/>
    <lineage>
        <taxon>Bacteria</taxon>
        <taxon>Bacillati</taxon>
        <taxon>Actinomycetota</taxon>
        <taxon>Actinomycetes</taxon>
        <taxon>Micromonosporales</taxon>
        <taxon>Micromonosporaceae</taxon>
        <taxon>Micromonospora</taxon>
    </lineage>
</organism>